<evidence type="ECO:0000256" key="1">
    <source>
        <dbReference type="ARBA" id="ARBA00004651"/>
    </source>
</evidence>
<evidence type="ECO:0000256" key="2">
    <source>
        <dbReference type="ARBA" id="ARBA00005745"/>
    </source>
</evidence>
<comment type="subcellular location">
    <subcellularLocation>
        <location evidence="1">Cell membrane</location>
        <topology evidence="1">Multi-pass membrane protein</topology>
    </subcellularLocation>
</comment>
<dbReference type="PATRIC" id="fig|29488.15.peg.3645"/>
<dbReference type="Proteomes" id="UP000092665">
    <property type="component" value="Unassembled WGS sequence"/>
</dbReference>
<accession>A0A1B8YF18</accession>
<evidence type="ECO:0000313" key="10">
    <source>
        <dbReference type="Proteomes" id="UP000092665"/>
    </source>
</evidence>
<keyword evidence="4 7" id="KW-0812">Transmembrane</keyword>
<dbReference type="EMBL" id="LOIC01000080">
    <property type="protein sequence ID" value="OCA53764.1"/>
    <property type="molecule type" value="Genomic_DNA"/>
</dbReference>
<feature type="transmembrane region" description="Helical" evidence="7">
    <location>
        <begin position="183"/>
        <end position="202"/>
    </location>
</feature>
<evidence type="ECO:0000256" key="5">
    <source>
        <dbReference type="ARBA" id="ARBA00022989"/>
    </source>
</evidence>
<dbReference type="PANTHER" id="PTHR30012:SF0">
    <property type="entry name" value="TYPE II SECRETION SYSTEM PROTEIN F-RELATED"/>
    <property type="match status" value="1"/>
</dbReference>
<feature type="domain" description="Type II secretion system protein GspF" evidence="8">
    <location>
        <begin position="27"/>
        <end position="155"/>
    </location>
</feature>
<dbReference type="InterPro" id="IPR018076">
    <property type="entry name" value="T2SS_GspF_dom"/>
</dbReference>
<proteinExistence type="inferred from homology"/>
<reference evidence="10" key="1">
    <citation type="submission" date="2015-11" db="EMBL/GenBank/DDBJ databases">
        <authorList>
            <person name="Tobias N.J."/>
            <person name="Mishra B."/>
            <person name="Gupta D.K."/>
            <person name="Thines M."/>
            <person name="Stinear T.P."/>
            <person name="Bode H.B."/>
        </authorList>
    </citation>
    <scope>NUCLEOTIDE SEQUENCE [LARGE SCALE GENOMIC DNA]</scope>
    <source>
        <strain evidence="10">PB45.5</strain>
    </source>
</reference>
<evidence type="ECO:0000256" key="6">
    <source>
        <dbReference type="ARBA" id="ARBA00023136"/>
    </source>
</evidence>
<evidence type="ECO:0000256" key="4">
    <source>
        <dbReference type="ARBA" id="ARBA00022692"/>
    </source>
</evidence>
<keyword evidence="3" id="KW-1003">Cell membrane</keyword>
<feature type="transmembrane region" description="Helical" evidence="7">
    <location>
        <begin position="330"/>
        <end position="351"/>
    </location>
</feature>
<evidence type="ECO:0000256" key="7">
    <source>
        <dbReference type="SAM" id="Phobius"/>
    </source>
</evidence>
<dbReference type="Pfam" id="PF00482">
    <property type="entry name" value="T2SSF"/>
    <property type="match status" value="2"/>
</dbReference>
<gene>
    <name evidence="9" type="primary">tcpE_2</name>
    <name evidence="9" type="ORF">Phpb_03316</name>
</gene>
<dbReference type="InterPro" id="IPR042094">
    <property type="entry name" value="T2SS_GspF_sf"/>
</dbReference>
<dbReference type="InterPro" id="IPR003004">
    <property type="entry name" value="GspF/PilC"/>
</dbReference>
<evidence type="ECO:0000259" key="8">
    <source>
        <dbReference type="Pfam" id="PF00482"/>
    </source>
</evidence>
<name>A0A1B8YF18_9GAMM</name>
<keyword evidence="10" id="KW-1185">Reference proteome</keyword>
<dbReference type="PANTHER" id="PTHR30012">
    <property type="entry name" value="GENERAL SECRETION PATHWAY PROTEIN"/>
    <property type="match status" value="1"/>
</dbReference>
<keyword evidence="6 7" id="KW-0472">Membrane</keyword>
<feature type="transmembrane region" description="Helical" evidence="7">
    <location>
        <begin position="131"/>
        <end position="150"/>
    </location>
</feature>
<sequence length="361" mass="41123">MSEMSWVSRLRYVLVRHTFLPSYRIIFYEALRFLLENKIPLLKALRQIRDVYTHFDTHWHPFAELIDDCISALTDNSQTNTLEHVLAVWGPVEEAALISAGMRSGHLPEALSQAITLIGCRQRILIVSLRMMIYPLLLVLLMAGLLVITATELVPTLKNIADPENWQGVLAWLNGMATFFEHAFLWCGVLLLSFIVGVAYSLPRWVNRLRRIADHLIPWSVYSDIQGAIFLLNMASLLRAQVQTLDALIILQRFASPWLQIRLESIADCVREGDHFGRALHHCGYDFPSKEAVNFLSLLTEGDGTPEMIGRYGERWLDQTIVRVNRRANLVMLCSLLLVVGTFMLILLAVMEIQNMANIMP</sequence>
<evidence type="ECO:0000313" key="9">
    <source>
        <dbReference type="EMBL" id="OCA53764.1"/>
    </source>
</evidence>
<dbReference type="GO" id="GO:0005886">
    <property type="term" value="C:plasma membrane"/>
    <property type="evidence" value="ECO:0007669"/>
    <property type="project" value="UniProtKB-SubCell"/>
</dbReference>
<feature type="domain" description="Type II secretion system protein GspF" evidence="8">
    <location>
        <begin position="230"/>
        <end position="351"/>
    </location>
</feature>
<comment type="similarity">
    <text evidence="2">Belongs to the GSP F family.</text>
</comment>
<organism evidence="9 10">
    <name type="scientific">Photorhabdus namnaonensis</name>
    <dbReference type="NCBI Taxonomy" id="1851568"/>
    <lineage>
        <taxon>Bacteria</taxon>
        <taxon>Pseudomonadati</taxon>
        <taxon>Pseudomonadota</taxon>
        <taxon>Gammaproteobacteria</taxon>
        <taxon>Enterobacterales</taxon>
        <taxon>Morganellaceae</taxon>
        <taxon>Photorhabdus</taxon>
    </lineage>
</organism>
<evidence type="ECO:0000256" key="3">
    <source>
        <dbReference type="ARBA" id="ARBA00022475"/>
    </source>
</evidence>
<protein>
    <submittedName>
        <fullName evidence="9">Toxin coregulated pilus biosynthesis protein E</fullName>
    </submittedName>
</protein>
<comment type="caution">
    <text evidence="9">The sequence shown here is derived from an EMBL/GenBank/DDBJ whole genome shotgun (WGS) entry which is preliminary data.</text>
</comment>
<keyword evidence="5 7" id="KW-1133">Transmembrane helix</keyword>
<dbReference type="Gene3D" id="1.20.81.30">
    <property type="entry name" value="Type II secretion system (T2SS), domain F"/>
    <property type="match status" value="2"/>
</dbReference>
<dbReference type="AlphaFoldDB" id="A0A1B8YF18"/>
<dbReference type="RefSeq" id="WP_065391291.1">
    <property type="nucleotide sequence ID" value="NZ_CAWMQN010000080.1"/>
</dbReference>